<dbReference type="PANTHER" id="PTHR18934">
    <property type="entry name" value="ATP-DEPENDENT RNA HELICASE"/>
    <property type="match status" value="1"/>
</dbReference>
<keyword evidence="3" id="KW-0507">mRNA processing</keyword>
<evidence type="ECO:0000256" key="1">
    <source>
        <dbReference type="ARBA" id="ARBA00008792"/>
    </source>
</evidence>
<dbReference type="Gene3D" id="3.40.50.300">
    <property type="entry name" value="P-loop containing nucleotide triphosphate hydrolases"/>
    <property type="match status" value="1"/>
</dbReference>
<dbReference type="InterPro" id="IPR002464">
    <property type="entry name" value="DNA/RNA_helicase_DEAH_CS"/>
</dbReference>
<dbReference type="OrthoDB" id="10253254at2759"/>
<evidence type="ECO:0000256" key="7">
    <source>
        <dbReference type="ARBA" id="ARBA00022840"/>
    </source>
</evidence>
<dbReference type="GO" id="GO:0005524">
    <property type="term" value="F:ATP binding"/>
    <property type="evidence" value="ECO:0007669"/>
    <property type="project" value="UniProtKB-KW"/>
</dbReference>
<keyword evidence="11" id="KW-1133">Transmembrane helix</keyword>
<dbReference type="PANTHER" id="PTHR18934:SF109">
    <property type="entry name" value="ATP-DEPENDENT RNA HELICASE DHX15 HOMOLOG"/>
    <property type="match status" value="1"/>
</dbReference>
<organism evidence="13 14">
    <name type="scientific">Neocallimastix californiae</name>
    <dbReference type="NCBI Taxonomy" id="1754190"/>
    <lineage>
        <taxon>Eukaryota</taxon>
        <taxon>Fungi</taxon>
        <taxon>Fungi incertae sedis</taxon>
        <taxon>Chytridiomycota</taxon>
        <taxon>Chytridiomycota incertae sedis</taxon>
        <taxon>Neocallimastigomycetes</taxon>
        <taxon>Neocallimastigales</taxon>
        <taxon>Neocallimastigaceae</taxon>
        <taxon>Neocallimastix</taxon>
    </lineage>
</organism>
<dbReference type="FunFam" id="3.40.50.300:FF:000578">
    <property type="entry name" value="probable ATP-dependent RNA helicase DHX35"/>
    <property type="match status" value="1"/>
</dbReference>
<feature type="domain" description="Helicase ATP-binding" evidence="12">
    <location>
        <begin position="100"/>
        <end position="234"/>
    </location>
</feature>
<comment type="catalytic activity">
    <reaction evidence="9">
        <text>ATP + H2O = ADP + phosphate + H(+)</text>
        <dbReference type="Rhea" id="RHEA:13065"/>
        <dbReference type="ChEBI" id="CHEBI:15377"/>
        <dbReference type="ChEBI" id="CHEBI:15378"/>
        <dbReference type="ChEBI" id="CHEBI:30616"/>
        <dbReference type="ChEBI" id="CHEBI:43474"/>
        <dbReference type="ChEBI" id="CHEBI:456216"/>
        <dbReference type="EC" id="3.6.4.13"/>
    </reaction>
</comment>
<keyword evidence="11" id="KW-0812">Transmembrane</keyword>
<protein>
    <recommendedName>
        <fullName evidence="2">RNA helicase</fullName>
        <ecNumber evidence="2">3.6.4.13</ecNumber>
    </recommendedName>
</protein>
<dbReference type="Proteomes" id="UP000193920">
    <property type="component" value="Unassembled WGS sequence"/>
</dbReference>
<sequence length="252" mass="28972">MIENTKKRKWDDTGNMQNSNDKQQKLSNASLDEEIENNPYLAHLRKTEKLIAGQTTAAQAEKIEDGDINPFTGKRFTQKYKDILQKRRSLPVHAHREEFLNLIHNNQMILLVGETGSGKTTQIPQFLVYDEQPQERGKMIACTQPRRVAAMSVAKRVADEMDVTIGEEVGYSIRFEDCTSPKTILKYMTDGMLLREAMTDPKLTRYSAIILDEAHERTLATDILMGLIKKVILFYNFFLSTNKIIIYLWIVI</sequence>
<evidence type="ECO:0000256" key="2">
    <source>
        <dbReference type="ARBA" id="ARBA00012552"/>
    </source>
</evidence>
<dbReference type="InterPro" id="IPR011545">
    <property type="entry name" value="DEAD/DEAH_box_helicase_dom"/>
</dbReference>
<name>A0A1Y2CLA5_9FUNG</name>
<evidence type="ECO:0000256" key="10">
    <source>
        <dbReference type="SAM" id="MobiDB-lite"/>
    </source>
</evidence>
<evidence type="ECO:0000256" key="4">
    <source>
        <dbReference type="ARBA" id="ARBA00022741"/>
    </source>
</evidence>
<dbReference type="Pfam" id="PF00270">
    <property type="entry name" value="DEAD"/>
    <property type="match status" value="1"/>
</dbReference>
<comment type="similarity">
    <text evidence="1">Belongs to the DEAD box helicase family. DEAH subfamily.</text>
</comment>
<dbReference type="STRING" id="1754190.A0A1Y2CLA5"/>
<evidence type="ECO:0000259" key="12">
    <source>
        <dbReference type="PROSITE" id="PS51192"/>
    </source>
</evidence>
<comment type="caution">
    <text evidence="13">The sequence shown here is derived from an EMBL/GenBank/DDBJ whole genome shotgun (WGS) entry which is preliminary data.</text>
</comment>
<dbReference type="EMBL" id="MCOG01000105">
    <property type="protein sequence ID" value="ORY47115.1"/>
    <property type="molecule type" value="Genomic_DNA"/>
</dbReference>
<dbReference type="GO" id="GO:0008380">
    <property type="term" value="P:RNA splicing"/>
    <property type="evidence" value="ECO:0007669"/>
    <property type="project" value="UniProtKB-KW"/>
</dbReference>
<keyword evidence="7" id="KW-0067">ATP-binding</keyword>
<reference evidence="13 14" key="1">
    <citation type="submission" date="2016-08" db="EMBL/GenBank/DDBJ databases">
        <title>A Parts List for Fungal Cellulosomes Revealed by Comparative Genomics.</title>
        <authorList>
            <consortium name="DOE Joint Genome Institute"/>
            <person name="Haitjema C.H."/>
            <person name="Gilmore S.P."/>
            <person name="Henske J.K."/>
            <person name="Solomon K.V."/>
            <person name="De Groot R."/>
            <person name="Kuo A."/>
            <person name="Mondo S.J."/>
            <person name="Salamov A.A."/>
            <person name="Labutti K."/>
            <person name="Zhao Z."/>
            <person name="Chiniquy J."/>
            <person name="Barry K."/>
            <person name="Brewer H.M."/>
            <person name="Purvine S.O."/>
            <person name="Wright A.T."/>
            <person name="Boxma B."/>
            <person name="Van Alen T."/>
            <person name="Hackstein J.H."/>
            <person name="Baker S.E."/>
            <person name="Grigoriev I.V."/>
            <person name="O'Malley M.A."/>
        </authorList>
    </citation>
    <scope>NUCLEOTIDE SEQUENCE [LARGE SCALE GENOMIC DNA]</scope>
    <source>
        <strain evidence="13 14">G1</strain>
    </source>
</reference>
<evidence type="ECO:0000256" key="6">
    <source>
        <dbReference type="ARBA" id="ARBA00022806"/>
    </source>
</evidence>
<dbReference type="PROSITE" id="PS00690">
    <property type="entry name" value="DEAH_ATP_HELICASE"/>
    <property type="match status" value="1"/>
</dbReference>
<feature type="region of interest" description="Disordered" evidence="10">
    <location>
        <begin position="1"/>
        <end position="25"/>
    </location>
</feature>
<dbReference type="InterPro" id="IPR027417">
    <property type="entry name" value="P-loop_NTPase"/>
</dbReference>
<dbReference type="InterPro" id="IPR014001">
    <property type="entry name" value="Helicase_ATP-bd"/>
</dbReference>
<keyword evidence="14" id="KW-1185">Reference proteome</keyword>
<accession>A0A1Y2CLA5</accession>
<feature type="compositionally biased region" description="Polar residues" evidence="10">
    <location>
        <begin position="14"/>
        <end position="25"/>
    </location>
</feature>
<keyword evidence="4" id="KW-0547">Nucleotide-binding</keyword>
<keyword evidence="8" id="KW-0508">mRNA splicing</keyword>
<evidence type="ECO:0000256" key="9">
    <source>
        <dbReference type="ARBA" id="ARBA00047984"/>
    </source>
</evidence>
<evidence type="ECO:0000256" key="11">
    <source>
        <dbReference type="SAM" id="Phobius"/>
    </source>
</evidence>
<keyword evidence="5 13" id="KW-0378">Hydrolase</keyword>
<evidence type="ECO:0000256" key="5">
    <source>
        <dbReference type="ARBA" id="ARBA00022801"/>
    </source>
</evidence>
<dbReference type="EC" id="3.6.4.13" evidence="2"/>
<dbReference type="SMART" id="SM00487">
    <property type="entry name" value="DEXDc"/>
    <property type="match status" value="1"/>
</dbReference>
<feature type="transmembrane region" description="Helical" evidence="11">
    <location>
        <begin position="232"/>
        <end position="250"/>
    </location>
</feature>
<gene>
    <name evidence="13" type="ORF">LY90DRAFT_10420</name>
</gene>
<dbReference type="GO" id="GO:0003723">
    <property type="term" value="F:RNA binding"/>
    <property type="evidence" value="ECO:0007669"/>
    <property type="project" value="TreeGrafter"/>
</dbReference>
<dbReference type="GO" id="GO:0006397">
    <property type="term" value="P:mRNA processing"/>
    <property type="evidence" value="ECO:0007669"/>
    <property type="project" value="UniProtKB-KW"/>
</dbReference>
<dbReference type="GO" id="GO:0016787">
    <property type="term" value="F:hydrolase activity"/>
    <property type="evidence" value="ECO:0007669"/>
    <property type="project" value="UniProtKB-KW"/>
</dbReference>
<dbReference type="PROSITE" id="PS51192">
    <property type="entry name" value="HELICASE_ATP_BIND_1"/>
    <property type="match status" value="1"/>
</dbReference>
<dbReference type="SUPFAM" id="SSF52540">
    <property type="entry name" value="P-loop containing nucleoside triphosphate hydrolases"/>
    <property type="match status" value="1"/>
</dbReference>
<evidence type="ECO:0000313" key="14">
    <source>
        <dbReference type="Proteomes" id="UP000193920"/>
    </source>
</evidence>
<keyword evidence="11" id="KW-0472">Membrane</keyword>
<keyword evidence="6" id="KW-0347">Helicase</keyword>
<dbReference type="GO" id="GO:0005681">
    <property type="term" value="C:spliceosomal complex"/>
    <property type="evidence" value="ECO:0007669"/>
    <property type="project" value="TreeGrafter"/>
</dbReference>
<dbReference type="GO" id="GO:0003724">
    <property type="term" value="F:RNA helicase activity"/>
    <property type="evidence" value="ECO:0007669"/>
    <property type="project" value="UniProtKB-EC"/>
</dbReference>
<evidence type="ECO:0000256" key="8">
    <source>
        <dbReference type="ARBA" id="ARBA00023187"/>
    </source>
</evidence>
<evidence type="ECO:0000313" key="13">
    <source>
        <dbReference type="EMBL" id="ORY47115.1"/>
    </source>
</evidence>
<proteinExistence type="inferred from homology"/>
<dbReference type="AlphaFoldDB" id="A0A1Y2CLA5"/>
<evidence type="ECO:0000256" key="3">
    <source>
        <dbReference type="ARBA" id="ARBA00022664"/>
    </source>
</evidence>